<reference evidence="2" key="1">
    <citation type="submission" date="2020-06" db="EMBL/GenBank/DDBJ databases">
        <title>WGS assembly of Ceratodon purpureus strain R40.</title>
        <authorList>
            <person name="Carey S.B."/>
            <person name="Jenkins J."/>
            <person name="Shu S."/>
            <person name="Lovell J.T."/>
            <person name="Sreedasyam A."/>
            <person name="Maumus F."/>
            <person name="Tiley G.P."/>
            <person name="Fernandez-Pozo N."/>
            <person name="Barry K."/>
            <person name="Chen C."/>
            <person name="Wang M."/>
            <person name="Lipzen A."/>
            <person name="Daum C."/>
            <person name="Saski C.A."/>
            <person name="Payton A.C."/>
            <person name="Mcbreen J.C."/>
            <person name="Conrad R.E."/>
            <person name="Kollar L.M."/>
            <person name="Olsson S."/>
            <person name="Huttunen S."/>
            <person name="Landis J.B."/>
            <person name="Wickett N.J."/>
            <person name="Johnson M.G."/>
            <person name="Rensing S.A."/>
            <person name="Grimwood J."/>
            <person name="Schmutz J."/>
            <person name="Mcdaniel S.F."/>
        </authorList>
    </citation>
    <scope>NUCLEOTIDE SEQUENCE</scope>
    <source>
        <strain evidence="2">R40</strain>
    </source>
</reference>
<evidence type="ECO:0000313" key="3">
    <source>
        <dbReference type="Proteomes" id="UP000822688"/>
    </source>
</evidence>
<dbReference type="Proteomes" id="UP000822688">
    <property type="component" value="Chromosome 5"/>
</dbReference>
<feature type="signal peptide" evidence="1">
    <location>
        <begin position="1"/>
        <end position="29"/>
    </location>
</feature>
<protein>
    <submittedName>
        <fullName evidence="2">Uncharacterized protein</fullName>
    </submittedName>
</protein>
<name>A0A8T0I372_CERPU</name>
<proteinExistence type="predicted"/>
<keyword evidence="3" id="KW-1185">Reference proteome</keyword>
<dbReference type="EMBL" id="CM026425">
    <property type="protein sequence ID" value="KAG0577912.1"/>
    <property type="molecule type" value="Genomic_DNA"/>
</dbReference>
<evidence type="ECO:0000256" key="1">
    <source>
        <dbReference type="SAM" id="SignalP"/>
    </source>
</evidence>
<gene>
    <name evidence="2" type="ORF">KC19_5G191400</name>
</gene>
<accession>A0A8T0I372</accession>
<organism evidence="2 3">
    <name type="scientific">Ceratodon purpureus</name>
    <name type="common">Fire moss</name>
    <name type="synonym">Dicranum purpureum</name>
    <dbReference type="NCBI Taxonomy" id="3225"/>
    <lineage>
        <taxon>Eukaryota</taxon>
        <taxon>Viridiplantae</taxon>
        <taxon>Streptophyta</taxon>
        <taxon>Embryophyta</taxon>
        <taxon>Bryophyta</taxon>
        <taxon>Bryophytina</taxon>
        <taxon>Bryopsida</taxon>
        <taxon>Dicranidae</taxon>
        <taxon>Pseudoditrichales</taxon>
        <taxon>Ditrichaceae</taxon>
        <taxon>Ceratodon</taxon>
    </lineage>
</organism>
<evidence type="ECO:0000313" key="2">
    <source>
        <dbReference type="EMBL" id="KAG0577912.1"/>
    </source>
</evidence>
<dbReference type="AlphaFoldDB" id="A0A8T0I372"/>
<comment type="caution">
    <text evidence="2">The sequence shown here is derived from an EMBL/GenBank/DDBJ whole genome shotgun (WGS) entry which is preliminary data.</text>
</comment>
<sequence length="117" mass="13759">MDKIPSQILNSSFLMLLLLDRMYVLEILAFSSTSFKFPKVTVCKIWFEFIEGGKEYAHPGFGFCGGLHRLHSCYRSLTIKVQEGLRGHRAVWHTPYRAHTNDECTWKWMWQPELSNF</sequence>
<keyword evidence="1" id="KW-0732">Signal</keyword>
<feature type="chain" id="PRO_5035872493" evidence="1">
    <location>
        <begin position="30"/>
        <end position="117"/>
    </location>
</feature>